<dbReference type="RefSeq" id="WP_326297807.1">
    <property type="nucleotide sequence ID" value="NZ_JAYLLH010000017.1"/>
</dbReference>
<proteinExistence type="predicted"/>
<comment type="caution">
    <text evidence="1">The sequence shown here is derived from an EMBL/GenBank/DDBJ whole genome shotgun (WGS) entry which is preliminary data.</text>
</comment>
<feature type="non-terminal residue" evidence="1">
    <location>
        <position position="1"/>
    </location>
</feature>
<dbReference type="Pfam" id="PF03743">
    <property type="entry name" value="TrbI"/>
    <property type="match status" value="1"/>
</dbReference>
<dbReference type="InterPro" id="IPR005498">
    <property type="entry name" value="T4SS_VirB10/TraB/TrbI"/>
</dbReference>
<sequence length="106" mass="11493">FPAIADPPIAGQIYPSWWTTFRGLFQASILRAAGLSTLLAVGAELSLDEEDRLARALRDGALDTINESGQRIVQRQLEVPPTLTIRPGFPVRVIVTRDLVFAPPGG</sequence>
<organism evidence="1 2">
    <name type="scientific">Mesobacterium hydrothermale</name>
    <dbReference type="NCBI Taxonomy" id="3111907"/>
    <lineage>
        <taxon>Bacteria</taxon>
        <taxon>Pseudomonadati</taxon>
        <taxon>Pseudomonadota</taxon>
        <taxon>Alphaproteobacteria</taxon>
        <taxon>Rhodobacterales</taxon>
        <taxon>Roseobacteraceae</taxon>
        <taxon>Mesobacterium</taxon>
    </lineage>
</organism>
<dbReference type="Proteomes" id="UP001348149">
    <property type="component" value="Unassembled WGS sequence"/>
</dbReference>
<protein>
    <submittedName>
        <fullName evidence="1">TrbI/VirB10 family protein</fullName>
    </submittedName>
</protein>
<keyword evidence="2" id="KW-1185">Reference proteome</keyword>
<accession>A0ABU6HHZ0</accession>
<evidence type="ECO:0000313" key="2">
    <source>
        <dbReference type="Proteomes" id="UP001348149"/>
    </source>
</evidence>
<evidence type="ECO:0000313" key="1">
    <source>
        <dbReference type="EMBL" id="MEC3862068.1"/>
    </source>
</evidence>
<gene>
    <name evidence="1" type="ORF">VK792_12300</name>
</gene>
<dbReference type="EMBL" id="JAYLLH010000017">
    <property type="protein sequence ID" value="MEC3862068.1"/>
    <property type="molecule type" value="Genomic_DNA"/>
</dbReference>
<reference evidence="1 2" key="1">
    <citation type="submission" date="2024-01" db="EMBL/GenBank/DDBJ databases">
        <title>Mesobacterium rodlantinim sp. nov., isolated from shallow sea hydrothermal systems off Kueishantao Island.</title>
        <authorList>
            <person name="Su Z."/>
            <person name="Tang K."/>
        </authorList>
    </citation>
    <scope>NUCLEOTIDE SEQUENCE [LARGE SCALE GENOMIC DNA]</scope>
    <source>
        <strain evidence="1 2">TK19101</strain>
    </source>
</reference>
<name>A0ABU6HHZ0_9RHOB</name>